<comment type="caution">
    <text evidence="3">The sequence shown here is derived from an EMBL/GenBank/DDBJ whole genome shotgun (WGS) entry which is preliminary data.</text>
</comment>
<keyword evidence="2" id="KW-1133">Transmembrane helix</keyword>
<evidence type="ECO:0000256" key="2">
    <source>
        <dbReference type="SAM" id="Phobius"/>
    </source>
</evidence>
<dbReference type="EMBL" id="LUEZ02000126">
    <property type="protein sequence ID" value="RDB16259.1"/>
    <property type="molecule type" value="Genomic_DNA"/>
</dbReference>
<reference evidence="3" key="1">
    <citation type="submission" date="2018-04" db="EMBL/GenBank/DDBJ databases">
        <title>Whole genome sequencing of Hypsizygus marmoreus.</title>
        <authorList>
            <person name="Choi I.-G."/>
            <person name="Min B."/>
            <person name="Kim J.-G."/>
            <person name="Kim S."/>
            <person name="Oh Y.-L."/>
            <person name="Kong W.-S."/>
            <person name="Park H."/>
            <person name="Jeong J."/>
            <person name="Song E.-S."/>
        </authorList>
    </citation>
    <scope>NUCLEOTIDE SEQUENCE [LARGE SCALE GENOMIC DNA]</scope>
    <source>
        <strain evidence="3">51987-8</strain>
    </source>
</reference>
<name>A0A369J2K9_HYPMA</name>
<gene>
    <name evidence="3" type="ORF">Hypma_003026</name>
</gene>
<protein>
    <recommendedName>
        <fullName evidence="5">Sensor domain-containing protein</fullName>
    </recommendedName>
</protein>
<keyword evidence="2" id="KW-0472">Membrane</keyword>
<evidence type="ECO:0000313" key="3">
    <source>
        <dbReference type="EMBL" id="RDB16259.1"/>
    </source>
</evidence>
<evidence type="ECO:0000256" key="1">
    <source>
        <dbReference type="SAM" id="MobiDB-lite"/>
    </source>
</evidence>
<keyword evidence="2" id="KW-0812">Transmembrane</keyword>
<feature type="transmembrane region" description="Helical" evidence="2">
    <location>
        <begin position="189"/>
        <end position="212"/>
    </location>
</feature>
<proteinExistence type="predicted"/>
<organism evidence="3 4">
    <name type="scientific">Hypsizygus marmoreus</name>
    <name type="common">White beech mushroom</name>
    <name type="synonym">Agaricus marmoreus</name>
    <dbReference type="NCBI Taxonomy" id="39966"/>
    <lineage>
        <taxon>Eukaryota</taxon>
        <taxon>Fungi</taxon>
        <taxon>Dikarya</taxon>
        <taxon>Basidiomycota</taxon>
        <taxon>Agaricomycotina</taxon>
        <taxon>Agaricomycetes</taxon>
        <taxon>Agaricomycetidae</taxon>
        <taxon>Agaricales</taxon>
        <taxon>Tricholomatineae</taxon>
        <taxon>Lyophyllaceae</taxon>
        <taxon>Hypsizygus</taxon>
    </lineage>
</organism>
<feature type="transmembrane region" description="Helical" evidence="2">
    <location>
        <begin position="224"/>
        <end position="244"/>
    </location>
</feature>
<sequence length="373" mass="41171">MPLSDDAQTGGPTSIAVDPPPPYPSRDRRTRTPRSARHHGHRIQTSLPSQLSSGDSYSDQEAQSSPQVLLGHGPLSDEHDGDAEVVSPFLSTVTNRCGPRRTGGRPRSTSHASTVSVAPSLGQTVLSLFRTEDESDFSDEYERRQLLSPGEHHPGPIYLHDDEGPRRQQGGFFSSAAWRRYFRPMTQGVYYRPLVHLLVINFPYALVAWIYLFVFTVAGTTLLMALPLGAILCFFDLLGARAFARGELALQTRFHSPLSYPAPYPPRPIFSRMREPTSAEVEAGVAAAGDLVPERSFLKNVYAMFSDPTSFQALFYFLVIKPSITIVFLLLVIVFVLPSLILVLPAPAALRAVRRLGIWQANVAVEGLYLAVR</sequence>
<feature type="region of interest" description="Disordered" evidence="1">
    <location>
        <begin position="1"/>
        <end position="116"/>
    </location>
</feature>
<feature type="compositionally biased region" description="Polar residues" evidence="1">
    <location>
        <begin position="43"/>
        <end position="67"/>
    </location>
</feature>
<dbReference type="OrthoDB" id="2576477at2759"/>
<evidence type="ECO:0008006" key="5">
    <source>
        <dbReference type="Google" id="ProtNLM"/>
    </source>
</evidence>
<feature type="compositionally biased region" description="Polar residues" evidence="1">
    <location>
        <begin position="1"/>
        <end position="12"/>
    </location>
</feature>
<dbReference type="InParanoid" id="A0A369J2K9"/>
<dbReference type="AlphaFoldDB" id="A0A369J2K9"/>
<accession>A0A369J2K9</accession>
<feature type="transmembrane region" description="Helical" evidence="2">
    <location>
        <begin position="326"/>
        <end position="350"/>
    </location>
</feature>
<dbReference type="Proteomes" id="UP000076154">
    <property type="component" value="Unassembled WGS sequence"/>
</dbReference>
<evidence type="ECO:0000313" key="4">
    <source>
        <dbReference type="Proteomes" id="UP000076154"/>
    </source>
</evidence>
<feature type="compositionally biased region" description="Basic residues" evidence="1">
    <location>
        <begin position="28"/>
        <end position="42"/>
    </location>
</feature>
<keyword evidence="4" id="KW-1185">Reference proteome</keyword>